<reference evidence="1" key="1">
    <citation type="submission" date="2023-06" db="EMBL/GenBank/DDBJ databases">
        <title>Uncultivated large filamentous bacteria from sulfidic sediments reveal new species and different genomic features in energy metabolism and defense.</title>
        <authorList>
            <person name="Fonseca A."/>
        </authorList>
    </citation>
    <scope>NUCLEOTIDE SEQUENCE</scope>
    <source>
        <strain evidence="1">HSG4</strain>
    </source>
</reference>
<sequence length="110" mass="12760">MDSNPLDPVWKAYEVSIESFEIVQEVIKQQKARSFTDSNWLNQPNAKQDVVVTIKEVEALFVFSLWATFERFVISYLQDKGAVLQQHVVPSDLASPFYEQVKKEFEAKVF</sequence>
<gene>
    <name evidence="1" type="ORF">QUF54_09555</name>
</gene>
<organism evidence="1 2">
    <name type="scientific">Candidatus Marithioploca araucensis</name>
    <dbReference type="NCBI Taxonomy" id="70273"/>
    <lineage>
        <taxon>Bacteria</taxon>
        <taxon>Pseudomonadati</taxon>
        <taxon>Pseudomonadota</taxon>
        <taxon>Gammaproteobacteria</taxon>
        <taxon>Thiotrichales</taxon>
        <taxon>Thiotrichaceae</taxon>
        <taxon>Candidatus Marithioploca</taxon>
    </lineage>
</organism>
<dbReference type="EMBL" id="JAUCGM010000732">
    <property type="protein sequence ID" value="MDM8563586.1"/>
    <property type="molecule type" value="Genomic_DNA"/>
</dbReference>
<evidence type="ECO:0000313" key="2">
    <source>
        <dbReference type="Proteomes" id="UP001171945"/>
    </source>
</evidence>
<name>A0ABT7VVJ3_9GAMM</name>
<accession>A0ABT7VVJ3</accession>
<keyword evidence="2" id="KW-1185">Reference proteome</keyword>
<protein>
    <submittedName>
        <fullName evidence="1">Uncharacterized protein</fullName>
    </submittedName>
</protein>
<proteinExistence type="predicted"/>
<evidence type="ECO:0000313" key="1">
    <source>
        <dbReference type="EMBL" id="MDM8563586.1"/>
    </source>
</evidence>
<dbReference type="Proteomes" id="UP001171945">
    <property type="component" value="Unassembled WGS sequence"/>
</dbReference>
<comment type="caution">
    <text evidence="1">The sequence shown here is derived from an EMBL/GenBank/DDBJ whole genome shotgun (WGS) entry which is preliminary data.</text>
</comment>